<sequence length="200" mass="23167">MLTLYDFKSSGNGYKVRLLLHQLRQPFIYLETNILKGESRTPQFLEMNPNGKVPTLALGDGRYLAESNAILLYLAEGTGFLPSDPWQRSKVHEWLFFEQYSHEPNIATPRFWKNYLRVGEYDERELKRRQQAGRDALGVMERHLRENEFFSSQYGVADIALYAYTHKAHEGGQTLSDFPAIETWLARVRAQPGHVTMEVV</sequence>
<comment type="caution">
    <text evidence="3">The sequence shown here is derived from an EMBL/GenBank/DDBJ whole genome shotgun (WGS) entry which is preliminary data.</text>
</comment>
<dbReference type="InterPro" id="IPR036282">
    <property type="entry name" value="Glutathione-S-Trfase_C_sf"/>
</dbReference>
<dbReference type="GO" id="GO:0016740">
    <property type="term" value="F:transferase activity"/>
    <property type="evidence" value="ECO:0007669"/>
    <property type="project" value="UniProtKB-KW"/>
</dbReference>
<dbReference type="PANTHER" id="PTHR44051:SF2">
    <property type="entry name" value="HYPOTHETICAL GLUTATHIONE S-TRANSFERASE LIKE PROTEIN"/>
    <property type="match status" value="1"/>
</dbReference>
<dbReference type="InterPro" id="IPR010987">
    <property type="entry name" value="Glutathione-S-Trfase_C-like"/>
</dbReference>
<proteinExistence type="predicted"/>
<dbReference type="SFLD" id="SFLDG00358">
    <property type="entry name" value="Main_(cytGST)"/>
    <property type="match status" value="1"/>
</dbReference>
<gene>
    <name evidence="3" type="ORF">CMN54_03040</name>
</gene>
<protein>
    <submittedName>
        <fullName evidence="3">Glutathione S-transferase</fullName>
    </submittedName>
</protein>
<dbReference type="InterPro" id="IPR004045">
    <property type="entry name" value="Glutathione_S-Trfase_N"/>
</dbReference>
<dbReference type="SFLD" id="SFLDG01151">
    <property type="entry name" value="Main.2:_Nu-like"/>
    <property type="match status" value="1"/>
</dbReference>
<dbReference type="PROSITE" id="PS50404">
    <property type="entry name" value="GST_NTER"/>
    <property type="match status" value="1"/>
</dbReference>
<keyword evidence="3" id="KW-0808">Transferase</keyword>
<dbReference type="AlphaFoldDB" id="A0A2D6YGX5"/>
<dbReference type="Pfam" id="PF13417">
    <property type="entry name" value="GST_N_3"/>
    <property type="match status" value="1"/>
</dbReference>
<reference evidence="4" key="1">
    <citation type="submission" date="2017-09" db="EMBL/GenBank/DDBJ databases">
        <title>The Reconstruction of 2,631 Draft Metagenome-Assembled Genomes from the Global Oceans.</title>
        <authorList>
            <person name="Tully B.J."/>
            <person name="Graham E.D."/>
            <person name="Heidelberg J.F."/>
        </authorList>
    </citation>
    <scope>NUCLEOTIDE SEQUENCE [LARGE SCALE GENOMIC DNA]</scope>
</reference>
<dbReference type="PANTHER" id="PTHR44051">
    <property type="entry name" value="GLUTATHIONE S-TRANSFERASE-RELATED"/>
    <property type="match status" value="1"/>
</dbReference>
<feature type="domain" description="GST N-terminal" evidence="1">
    <location>
        <begin position="1"/>
        <end position="82"/>
    </location>
</feature>
<dbReference type="InterPro" id="IPR040079">
    <property type="entry name" value="Glutathione_S-Trfase"/>
</dbReference>
<dbReference type="Proteomes" id="UP000226525">
    <property type="component" value="Unassembled WGS sequence"/>
</dbReference>
<dbReference type="SUPFAM" id="SSF47616">
    <property type="entry name" value="GST C-terminal domain-like"/>
    <property type="match status" value="1"/>
</dbReference>
<feature type="domain" description="GST C-terminal" evidence="2">
    <location>
        <begin position="84"/>
        <end position="200"/>
    </location>
</feature>
<name>A0A2D6YGX5_9DELT</name>
<dbReference type="Gene3D" id="3.40.30.10">
    <property type="entry name" value="Glutaredoxin"/>
    <property type="match status" value="1"/>
</dbReference>
<organism evidence="3 4">
    <name type="scientific">SAR324 cluster bacterium</name>
    <dbReference type="NCBI Taxonomy" id="2024889"/>
    <lineage>
        <taxon>Bacteria</taxon>
        <taxon>Deltaproteobacteria</taxon>
        <taxon>SAR324 cluster</taxon>
    </lineage>
</organism>
<evidence type="ECO:0000313" key="4">
    <source>
        <dbReference type="Proteomes" id="UP000226525"/>
    </source>
</evidence>
<dbReference type="InterPro" id="IPR036249">
    <property type="entry name" value="Thioredoxin-like_sf"/>
</dbReference>
<dbReference type="EMBL" id="NZEX01000031">
    <property type="protein sequence ID" value="MAH62427.1"/>
    <property type="molecule type" value="Genomic_DNA"/>
</dbReference>
<dbReference type="SUPFAM" id="SSF52833">
    <property type="entry name" value="Thioredoxin-like"/>
    <property type="match status" value="1"/>
</dbReference>
<accession>A0A2D6YGX5</accession>
<dbReference type="Gene3D" id="1.20.1050.10">
    <property type="match status" value="1"/>
</dbReference>
<evidence type="ECO:0000259" key="2">
    <source>
        <dbReference type="PROSITE" id="PS50405"/>
    </source>
</evidence>
<dbReference type="SFLD" id="SFLDS00019">
    <property type="entry name" value="Glutathione_Transferase_(cytos"/>
    <property type="match status" value="1"/>
</dbReference>
<evidence type="ECO:0000259" key="1">
    <source>
        <dbReference type="PROSITE" id="PS50404"/>
    </source>
</evidence>
<dbReference type="CDD" id="cd03056">
    <property type="entry name" value="GST_N_4"/>
    <property type="match status" value="1"/>
</dbReference>
<evidence type="ECO:0000313" key="3">
    <source>
        <dbReference type="EMBL" id="MAH62427.1"/>
    </source>
</evidence>
<dbReference type="PROSITE" id="PS50405">
    <property type="entry name" value="GST_CTER"/>
    <property type="match status" value="1"/>
</dbReference>